<dbReference type="VEuPathDB" id="ToxoDB:ETH_00007330"/>
<sequence length="81" mass="9293">MLVNDVELHVPWMNYRKMTGKEHTILSIRTGGFLMLQTGQEPKRGHCTLDDEDRKPTSRVPKKGKQVRCDWASRDGIVVAE</sequence>
<proteinExistence type="predicted"/>
<keyword evidence="3" id="KW-1185">Reference proteome</keyword>
<dbReference type="GeneID" id="25250668"/>
<feature type="region of interest" description="Disordered" evidence="1">
    <location>
        <begin position="44"/>
        <end position="66"/>
    </location>
</feature>
<reference evidence="2" key="2">
    <citation type="submission" date="2013-10" db="EMBL/GenBank/DDBJ databases">
        <authorList>
            <person name="Aslett M."/>
        </authorList>
    </citation>
    <scope>NUCLEOTIDE SEQUENCE [LARGE SCALE GENOMIC DNA]</scope>
    <source>
        <strain evidence="2">Houghton</strain>
    </source>
</reference>
<feature type="compositionally biased region" description="Basic and acidic residues" evidence="1">
    <location>
        <begin position="44"/>
        <end position="56"/>
    </location>
</feature>
<dbReference type="OrthoDB" id="10591394at2759"/>
<gene>
    <name evidence="2" type="ORF">ETH_00007330</name>
</gene>
<dbReference type="EMBL" id="HG675611">
    <property type="protein sequence ID" value="CDJ41359.1"/>
    <property type="molecule type" value="Genomic_DNA"/>
</dbReference>
<evidence type="ECO:0000256" key="1">
    <source>
        <dbReference type="SAM" id="MobiDB-lite"/>
    </source>
</evidence>
<name>U6KYD4_EIMTE</name>
<dbReference type="AlphaFoldDB" id="U6KYD4"/>
<protein>
    <submittedName>
        <fullName evidence="2">Uncharacterized protein</fullName>
    </submittedName>
</protein>
<dbReference type="Proteomes" id="UP000030747">
    <property type="component" value="Unassembled WGS sequence"/>
</dbReference>
<dbReference type="RefSeq" id="XP_013232109.1">
    <property type="nucleotide sequence ID" value="XM_013376655.1"/>
</dbReference>
<organism evidence="2 3">
    <name type="scientific">Eimeria tenella</name>
    <name type="common">Coccidian parasite</name>
    <dbReference type="NCBI Taxonomy" id="5802"/>
    <lineage>
        <taxon>Eukaryota</taxon>
        <taxon>Sar</taxon>
        <taxon>Alveolata</taxon>
        <taxon>Apicomplexa</taxon>
        <taxon>Conoidasida</taxon>
        <taxon>Coccidia</taxon>
        <taxon>Eucoccidiorida</taxon>
        <taxon>Eimeriorina</taxon>
        <taxon>Eimeriidae</taxon>
        <taxon>Eimeria</taxon>
    </lineage>
</organism>
<evidence type="ECO:0000313" key="3">
    <source>
        <dbReference type="Proteomes" id="UP000030747"/>
    </source>
</evidence>
<evidence type="ECO:0000313" key="2">
    <source>
        <dbReference type="EMBL" id="CDJ41359.1"/>
    </source>
</evidence>
<reference evidence="2" key="1">
    <citation type="submission" date="2013-10" db="EMBL/GenBank/DDBJ databases">
        <title>Genomic analysis of the causative agents of coccidiosis in chickens.</title>
        <authorList>
            <person name="Reid A.J."/>
            <person name="Blake D."/>
            <person name="Billington K."/>
            <person name="Browne H."/>
            <person name="Dunn M."/>
            <person name="Hung S."/>
            <person name="Kawahara F."/>
            <person name="Miranda-Saavedra D."/>
            <person name="Mourier T."/>
            <person name="Nagra H."/>
            <person name="Otto T.D."/>
            <person name="Rawlings N."/>
            <person name="Sanchez A."/>
            <person name="Sanders M."/>
            <person name="Subramaniam C."/>
            <person name="Tay Y."/>
            <person name="Dear P."/>
            <person name="Doerig C."/>
            <person name="Gruber A."/>
            <person name="Parkinson J."/>
            <person name="Shirley M."/>
            <person name="Wan K.L."/>
            <person name="Berriman M."/>
            <person name="Tomley F."/>
            <person name="Pain A."/>
        </authorList>
    </citation>
    <scope>NUCLEOTIDE SEQUENCE [LARGE SCALE GENOMIC DNA]</scope>
    <source>
        <strain evidence="2">Houghton</strain>
    </source>
</reference>
<accession>U6KYD4</accession>